<dbReference type="RefSeq" id="WP_349943789.1">
    <property type="nucleotide sequence ID" value="NZ_CP157940.1"/>
</dbReference>
<dbReference type="Pfam" id="PF00005">
    <property type="entry name" value="ABC_tran"/>
    <property type="match status" value="1"/>
</dbReference>
<dbReference type="InterPro" id="IPR003593">
    <property type="entry name" value="AAA+_ATPase"/>
</dbReference>
<dbReference type="InterPro" id="IPR017911">
    <property type="entry name" value="MacB-like_ATP-bd"/>
</dbReference>
<dbReference type="AlphaFoldDB" id="A0AAU7PJ39"/>
<evidence type="ECO:0000256" key="1">
    <source>
        <dbReference type="ARBA" id="ARBA00022448"/>
    </source>
</evidence>
<keyword evidence="1" id="KW-0813">Transport</keyword>
<sequence>MWKKKEKLPACVTENVREDLIKLVDVVKVYDTGSIKVLGLKRINLTIKRGEFVAIMGQSGSGKSTLMNILGCLDRPTMGHYYLDGIDTAELSADDLSAIRNRKIGFVFQSFNLISRTSALKNVELPMTYAHISRKTREERALSLLERVGLGKRYEHMPNELSGGQRQRVAIARALANEPPLIMADEPTGNLDTASSVEIMELFSQLHREGATVVLVTHEENIAAFAGRIMRFRDGELVSDLPNVPPNQVQEEDITMEKEEAPC</sequence>
<evidence type="ECO:0000313" key="5">
    <source>
        <dbReference type="EMBL" id="XBS52343.1"/>
    </source>
</evidence>
<dbReference type="InterPro" id="IPR003439">
    <property type="entry name" value="ABC_transporter-like_ATP-bd"/>
</dbReference>
<evidence type="ECO:0000256" key="3">
    <source>
        <dbReference type="ARBA" id="ARBA00022840"/>
    </source>
</evidence>
<dbReference type="GO" id="GO:0016887">
    <property type="term" value="F:ATP hydrolysis activity"/>
    <property type="evidence" value="ECO:0007669"/>
    <property type="project" value="InterPro"/>
</dbReference>
<organism evidence="5">
    <name type="scientific">Lacrimispora sp. BS-2</name>
    <dbReference type="NCBI Taxonomy" id="3151850"/>
    <lineage>
        <taxon>Bacteria</taxon>
        <taxon>Bacillati</taxon>
        <taxon>Bacillota</taxon>
        <taxon>Clostridia</taxon>
        <taxon>Lachnospirales</taxon>
        <taxon>Lachnospiraceae</taxon>
        <taxon>Lacrimispora</taxon>
    </lineage>
</organism>
<evidence type="ECO:0000259" key="4">
    <source>
        <dbReference type="PROSITE" id="PS50893"/>
    </source>
</evidence>
<dbReference type="SUPFAM" id="SSF52540">
    <property type="entry name" value="P-loop containing nucleoside triphosphate hydrolases"/>
    <property type="match status" value="1"/>
</dbReference>
<dbReference type="SMART" id="SM00382">
    <property type="entry name" value="AAA"/>
    <property type="match status" value="1"/>
</dbReference>
<keyword evidence="2" id="KW-0547">Nucleotide-binding</keyword>
<protein>
    <submittedName>
        <fullName evidence="5">ABC transporter ATP-binding protein</fullName>
    </submittedName>
</protein>
<dbReference type="PANTHER" id="PTHR24220:SF86">
    <property type="entry name" value="ABC TRANSPORTER ABCH.1"/>
    <property type="match status" value="1"/>
</dbReference>
<dbReference type="PROSITE" id="PS00211">
    <property type="entry name" value="ABC_TRANSPORTER_1"/>
    <property type="match status" value="1"/>
</dbReference>
<accession>A0AAU7PJ39</accession>
<dbReference type="PANTHER" id="PTHR24220">
    <property type="entry name" value="IMPORT ATP-BINDING PROTEIN"/>
    <property type="match status" value="1"/>
</dbReference>
<dbReference type="GO" id="GO:0098796">
    <property type="term" value="C:membrane protein complex"/>
    <property type="evidence" value="ECO:0007669"/>
    <property type="project" value="UniProtKB-ARBA"/>
</dbReference>
<keyword evidence="3 5" id="KW-0067">ATP-binding</keyword>
<name>A0AAU7PJ39_9FIRM</name>
<dbReference type="InterPro" id="IPR027417">
    <property type="entry name" value="P-loop_NTPase"/>
</dbReference>
<dbReference type="InterPro" id="IPR017871">
    <property type="entry name" value="ABC_transporter-like_CS"/>
</dbReference>
<dbReference type="GO" id="GO:0022857">
    <property type="term" value="F:transmembrane transporter activity"/>
    <property type="evidence" value="ECO:0007669"/>
    <property type="project" value="TreeGrafter"/>
</dbReference>
<dbReference type="GO" id="GO:0005886">
    <property type="term" value="C:plasma membrane"/>
    <property type="evidence" value="ECO:0007669"/>
    <property type="project" value="TreeGrafter"/>
</dbReference>
<dbReference type="PROSITE" id="PS50893">
    <property type="entry name" value="ABC_TRANSPORTER_2"/>
    <property type="match status" value="1"/>
</dbReference>
<dbReference type="GO" id="GO:0005524">
    <property type="term" value="F:ATP binding"/>
    <property type="evidence" value="ECO:0007669"/>
    <property type="project" value="UniProtKB-KW"/>
</dbReference>
<reference evidence="5" key="1">
    <citation type="submission" date="2024-06" db="EMBL/GenBank/DDBJ databases">
        <title>Lacrimispora cavernae sp. nov., a novel anaerobe isolated from bat guano pile inside a cave.</title>
        <authorList>
            <person name="Miller S.L."/>
            <person name="Lu N."/>
            <person name="King J."/>
            <person name="Sankaranarayanan K."/>
            <person name="Lawson P.A."/>
        </authorList>
    </citation>
    <scope>NUCLEOTIDE SEQUENCE</scope>
    <source>
        <strain evidence="5">BS-2</strain>
    </source>
</reference>
<dbReference type="CDD" id="cd03255">
    <property type="entry name" value="ABC_MJ0796_LolCDE_FtsE"/>
    <property type="match status" value="1"/>
</dbReference>
<gene>
    <name evidence="5" type="ORF">ABFV83_10875</name>
</gene>
<dbReference type="FunFam" id="3.40.50.300:FF:000032">
    <property type="entry name" value="Export ABC transporter ATP-binding protein"/>
    <property type="match status" value="1"/>
</dbReference>
<proteinExistence type="predicted"/>
<dbReference type="InterPro" id="IPR015854">
    <property type="entry name" value="ABC_transpr_LolD-like"/>
</dbReference>
<dbReference type="Gene3D" id="3.40.50.300">
    <property type="entry name" value="P-loop containing nucleotide triphosphate hydrolases"/>
    <property type="match status" value="1"/>
</dbReference>
<dbReference type="EMBL" id="CP157940">
    <property type="protein sequence ID" value="XBS52343.1"/>
    <property type="molecule type" value="Genomic_DNA"/>
</dbReference>
<feature type="domain" description="ABC transporter" evidence="4">
    <location>
        <begin position="21"/>
        <end position="259"/>
    </location>
</feature>
<evidence type="ECO:0000256" key="2">
    <source>
        <dbReference type="ARBA" id="ARBA00022741"/>
    </source>
</evidence>